<sequence length="332" mass="34043">MTEDNSADGTHTVAQGDVEVTRRLETDGRALIGHVQLRSTAGGPTVVELVDPVPDDVTVESAAFDPDAGPDDGTAGTESIRVEHEVGEDTARVVYGLMLAEPADTAGFEPPRVVRTRPVEPPVTDGGATDGDGTATLSLGDDGTGEGGTGPDDDTGGEGPDADGGGTSDDGSEGPPATGPTIDADLPAGDDSDPETGESGSDDTDPATADDGAAGEASRSVSVRVDRLSARVEEFAAYAEAMESFIDERGTAGEFAARVEGRVDDAEADVATLRETLEAETTALREDVAAMETEVADLRAETEEMRAEVSSLGDEVAEMRELRETLATAFDG</sequence>
<evidence type="ECO:0000256" key="2">
    <source>
        <dbReference type="SAM" id="MobiDB-lite"/>
    </source>
</evidence>
<dbReference type="AlphaFoldDB" id="A0ABD5ZLL7"/>
<dbReference type="Proteomes" id="UP001596398">
    <property type="component" value="Unassembled WGS sequence"/>
</dbReference>
<dbReference type="EMBL" id="JBHTAP010000001">
    <property type="protein sequence ID" value="MFC7234421.1"/>
    <property type="molecule type" value="Genomic_DNA"/>
</dbReference>
<dbReference type="GeneID" id="79266089"/>
<feature type="compositionally biased region" description="Low complexity" evidence="2">
    <location>
        <begin position="122"/>
        <end position="136"/>
    </location>
</feature>
<organism evidence="3 4">
    <name type="scientific">Halosegnis marinus</name>
    <dbReference type="NCBI Taxonomy" id="3034023"/>
    <lineage>
        <taxon>Archaea</taxon>
        <taxon>Methanobacteriati</taxon>
        <taxon>Methanobacteriota</taxon>
        <taxon>Stenosarchaea group</taxon>
        <taxon>Halobacteria</taxon>
        <taxon>Halobacteriales</taxon>
        <taxon>Natronomonadaceae</taxon>
        <taxon>Halosegnis</taxon>
    </lineage>
</organism>
<dbReference type="Gene3D" id="1.20.5.1700">
    <property type="match status" value="1"/>
</dbReference>
<dbReference type="RefSeq" id="WP_276235428.1">
    <property type="nucleotide sequence ID" value="NZ_CP119802.1"/>
</dbReference>
<keyword evidence="4" id="KW-1185">Reference proteome</keyword>
<accession>A0ABD5ZLL7</accession>
<feature type="region of interest" description="Disordered" evidence="2">
    <location>
        <begin position="60"/>
        <end position="85"/>
    </location>
</feature>
<feature type="compositionally biased region" description="Acidic residues" evidence="2">
    <location>
        <begin position="188"/>
        <end position="205"/>
    </location>
</feature>
<gene>
    <name evidence="3" type="ORF">ACFQJ4_03725</name>
</gene>
<keyword evidence="1" id="KW-0175">Coiled coil</keyword>
<name>A0ABD5ZLL7_9EURY</name>
<feature type="compositionally biased region" description="Low complexity" evidence="2">
    <location>
        <begin position="206"/>
        <end position="223"/>
    </location>
</feature>
<feature type="coiled-coil region" evidence="1">
    <location>
        <begin position="256"/>
        <end position="315"/>
    </location>
</feature>
<protein>
    <submittedName>
        <fullName evidence="3">Uncharacterized protein</fullName>
    </submittedName>
</protein>
<feature type="region of interest" description="Disordered" evidence="2">
    <location>
        <begin position="103"/>
        <end position="223"/>
    </location>
</feature>
<proteinExistence type="predicted"/>
<evidence type="ECO:0000313" key="4">
    <source>
        <dbReference type="Proteomes" id="UP001596398"/>
    </source>
</evidence>
<feature type="compositionally biased region" description="Low complexity" evidence="2">
    <location>
        <begin position="60"/>
        <end position="77"/>
    </location>
</feature>
<reference evidence="3 4" key="1">
    <citation type="journal article" date="2019" name="Int. J. Syst. Evol. Microbiol.">
        <title>The Global Catalogue of Microorganisms (GCM) 10K type strain sequencing project: providing services to taxonomists for standard genome sequencing and annotation.</title>
        <authorList>
            <consortium name="The Broad Institute Genomics Platform"/>
            <consortium name="The Broad Institute Genome Sequencing Center for Infectious Disease"/>
            <person name="Wu L."/>
            <person name="Ma J."/>
        </authorList>
    </citation>
    <scope>NUCLEOTIDE SEQUENCE [LARGE SCALE GENOMIC DNA]</scope>
    <source>
        <strain evidence="3 4">DT85</strain>
    </source>
</reference>
<evidence type="ECO:0000313" key="3">
    <source>
        <dbReference type="EMBL" id="MFC7234421.1"/>
    </source>
</evidence>
<comment type="caution">
    <text evidence="3">The sequence shown here is derived from an EMBL/GenBank/DDBJ whole genome shotgun (WGS) entry which is preliminary data.</text>
</comment>
<feature type="compositionally biased region" description="Gly residues" evidence="2">
    <location>
        <begin position="157"/>
        <end position="168"/>
    </location>
</feature>
<evidence type="ECO:0000256" key="1">
    <source>
        <dbReference type="SAM" id="Coils"/>
    </source>
</evidence>